<dbReference type="SMART" id="SM01026">
    <property type="entry name" value="Beach"/>
    <property type="match status" value="1"/>
</dbReference>
<keyword evidence="1" id="KW-0853">WD repeat</keyword>
<protein>
    <recommendedName>
        <fullName evidence="6">Beige/BEACH domain protein</fullName>
    </recommendedName>
</protein>
<organism evidence="4 5">
    <name type="scientific">Paramecium sonneborni</name>
    <dbReference type="NCBI Taxonomy" id="65129"/>
    <lineage>
        <taxon>Eukaryota</taxon>
        <taxon>Sar</taxon>
        <taxon>Alveolata</taxon>
        <taxon>Ciliophora</taxon>
        <taxon>Intramacronucleata</taxon>
        <taxon>Oligohymenophorea</taxon>
        <taxon>Peniculida</taxon>
        <taxon>Parameciidae</taxon>
        <taxon>Paramecium</taxon>
    </lineage>
</organism>
<dbReference type="Pfam" id="PF02138">
    <property type="entry name" value="Beach"/>
    <property type="match status" value="1"/>
</dbReference>
<proteinExistence type="predicted"/>
<evidence type="ECO:0000259" key="2">
    <source>
        <dbReference type="PROSITE" id="PS50197"/>
    </source>
</evidence>
<name>A0A8S1LG30_9CILI</name>
<dbReference type="InterPro" id="IPR000409">
    <property type="entry name" value="BEACH_dom"/>
</dbReference>
<gene>
    <name evidence="4" type="ORF">PSON_ATCC_30995.1.T0220264</name>
</gene>
<sequence length="2080" mass="245394">MLLNQSTQLLNLAEQNQIDKDIDHINDIEDSKLFYKKAYIILMDLNKDSFFNNHIEGQSLIAICINQMLLTDQLQSKLPQETIKNIRQHDTEYLIELLKLFIDNKDEKLHITKQIIRQIFTINEERNCQISKLVFSNLKLLQNSISTTLILQSIRIWIESKNPKVIEQVRLFLEEFLQNSCTQINYDSVCIEILFDILSSIQYLGFIDETNFTEIILGEIIQIFHFLWHQLEEETKDRMFDKKTEFWLSYIHKLNQQLNPIIPIQKSMSSKLKDCAGLYLILHDQQNTKKYIKSTIILLDFIDTLFPLEQQQVKQGLLLQNLIKSSVEFLIDPILKDDAIVLQILQKVLNQVQLLNPSVKQKVFQLIWSRWSPENPFYVKILQSIVSIFLENEDQQLGTRNNFFFSILAMESEKKIIHPQKFHTLLQICQYLCLENAPVNMEQIFSSQQDSNACLKLKQYKIKKSFQEFFQVNNYYSMIIKLIQGIQNTTNIVYILKEFIKLEWLLTEGLNLSQVEFADEFVQFLEQKLYLFSDDQQKEIIELLQDCSVSMISRFLKLQNLPDYLEQYGEIIIQNEFCLKVLVEVFIFNNHPSECLKQKCLQFLGILLSYNEYNQLIFRECIRLSNFLQCMRNQKNKKLQQSMEDVLKRSLSFIRNDQIQKMIQNAPKDPQKNKVFRQSNFSQYVGATLETFSNISKDCKGKKQIQLLGKESGIVIKNYQDLCTKKWKSFSILIEFKKESFYFINSNAKQKEDIYKEEQVLFNMSGQIERQNINNQSGQKHNNIQQVDFLRVALLKPPSISNENQKINPLENSLKISILNFEQQMFDINFNFTQKSKDELILLLIMFEDKPKHTFSIKIQDEPKKGFHIKSFLTEYTKKYSEKYHISLNIGTYYINQQFQNSFQGTINNFILIQKNLYSKQIDAIFQRNQNNLIDIIEKEIFTSGNEDIESREIQYLDIDKLKTSFELVEIKDAIKIARYQEIQEQNFFMNMIKKQVQHKMEYEINQIVKVINQGVNIVEDAGLAEVFLSLDNIEIILFIIQISTQTYFNLENFERRSSRLKTITVQQQNGNQGIYRRTNYFDNLGRQLFLVKDMRKSREDFLNCQQFHLSLKRLNSSQLSQGESPIDQRQKCQQIDTSGSISNSIINVQGVPTVSQFILDQGDQNSQHQISQIQHSNQFDEQSQVLSNDSEIKNINLTDMVSSEKVIFRSSNEKILQNKYNEEMKVKSQFVGRRNSRNYTFNTSPKKQTPLIQFNQNILDIKSDKNLDFILEQRSSISNDINIFQCEWIRVKMQVFGELRILEKGKVIQFQSDAKERPDQEFYQYGTINFNLKKIKTIKTLNTASIIEIQTRRYSHKEIAIEIFCKSQKSYFFVLYDTEKRNQFLNCFKQNNYIRIVVDRRAEFQARNYTNKWREGEISNFEYLMLINKYSGRSFNDLNQYPIFPWVISDYTSKKIDLNNREQYRDLDKMIGNQNKERLENIKQRAESLKQTQMEYFLFGSHYSVAAQIINTLVRIEPFTTLQCELQDGKLDQADRIFFSIPNIWDSCQNDHQDFRELIPEYFYFPEFLKNINQIQFGLRQNQEMVDNVILPPWAESCEEFIEINRKALESYFVSEKLHNWINLVFGPYSQGEEAKKRDNLYHWLTYETCWQSLDKLSYHEKMGYLTQIQSFGQIPFQLFQKPHKAKKILKQNLYSPQNLVRILSEKKIVYDKRMLKLDKKVILKSYKENDNLYVLLNNCSVYKLKYNINLEKKESEEKLLSSQIFSIQDVEKLHLEKCDILKNQNNQIVKNYRNTQPNHIIGHQFQMDDHLLFVAGYLSGAVYIFDLHQDKTQNNPAYNKIKLHKRRVTCLCYSSKLKVLCLGAKDNRVTVWKLQQTNEKIPFFGSSPKYILYGHEKSIKCVTIDDDMEIVISLDKTGKLQIHSILSGLFLNEIRFNLSQGDKIWNVISNKNGLIALLTTNSEIIVTRVNGFLIRRYIYKNIGLITQIAFYQDFNLLVSTLQGEILLIQDISSLPEQHPLIFHIYQNTSKIGIINFSYQIENEGLIFLIISSDGSVYRFVLSAGLNTDFTNYLGNLGM</sequence>
<dbReference type="InterPro" id="IPR023362">
    <property type="entry name" value="PH-BEACH_dom"/>
</dbReference>
<dbReference type="InterPro" id="IPR050865">
    <property type="entry name" value="BEACH_Domain"/>
</dbReference>
<dbReference type="PANTHER" id="PTHR13743">
    <property type="entry name" value="BEIGE/BEACH-RELATED"/>
    <property type="match status" value="1"/>
</dbReference>
<dbReference type="Pfam" id="PF14844">
    <property type="entry name" value="PH_BEACH"/>
    <property type="match status" value="1"/>
</dbReference>
<dbReference type="PROSITE" id="PS50197">
    <property type="entry name" value="BEACH"/>
    <property type="match status" value="1"/>
</dbReference>
<dbReference type="CDD" id="cd06071">
    <property type="entry name" value="Beach"/>
    <property type="match status" value="1"/>
</dbReference>
<keyword evidence="5" id="KW-1185">Reference proteome</keyword>
<dbReference type="InterPro" id="IPR001680">
    <property type="entry name" value="WD40_rpt"/>
</dbReference>
<dbReference type="OrthoDB" id="306014at2759"/>
<accession>A0A8S1LG30</accession>
<feature type="domain" description="BEACH-type PH" evidence="3">
    <location>
        <begin position="1276"/>
        <end position="1390"/>
    </location>
</feature>
<evidence type="ECO:0000259" key="3">
    <source>
        <dbReference type="PROSITE" id="PS51783"/>
    </source>
</evidence>
<dbReference type="Proteomes" id="UP000692954">
    <property type="component" value="Unassembled WGS sequence"/>
</dbReference>
<comment type="caution">
    <text evidence="4">The sequence shown here is derived from an EMBL/GenBank/DDBJ whole genome shotgun (WGS) entry which is preliminary data.</text>
</comment>
<evidence type="ECO:0000256" key="1">
    <source>
        <dbReference type="PROSITE-ProRule" id="PRU00221"/>
    </source>
</evidence>
<dbReference type="PROSITE" id="PS50082">
    <property type="entry name" value="WD_REPEATS_2"/>
    <property type="match status" value="1"/>
</dbReference>
<dbReference type="PROSITE" id="PS51783">
    <property type="entry name" value="PH_BEACH"/>
    <property type="match status" value="1"/>
</dbReference>
<feature type="repeat" description="WD" evidence="1">
    <location>
        <begin position="1843"/>
        <end position="1884"/>
    </location>
</feature>
<feature type="domain" description="BEACH" evidence="2">
    <location>
        <begin position="1399"/>
        <end position="1688"/>
    </location>
</feature>
<evidence type="ECO:0008006" key="6">
    <source>
        <dbReference type="Google" id="ProtNLM"/>
    </source>
</evidence>
<dbReference type="EMBL" id="CAJJDN010000022">
    <property type="protein sequence ID" value="CAD8067078.1"/>
    <property type="molecule type" value="Genomic_DNA"/>
</dbReference>
<dbReference type="SMART" id="SM00320">
    <property type="entry name" value="WD40"/>
    <property type="match status" value="2"/>
</dbReference>
<dbReference type="PANTHER" id="PTHR13743:SF112">
    <property type="entry name" value="BEACH DOMAIN-CONTAINING PROTEIN"/>
    <property type="match status" value="1"/>
</dbReference>
<evidence type="ECO:0000313" key="4">
    <source>
        <dbReference type="EMBL" id="CAD8067078.1"/>
    </source>
</evidence>
<reference evidence="4" key="1">
    <citation type="submission" date="2021-01" db="EMBL/GenBank/DDBJ databases">
        <authorList>
            <consortium name="Genoscope - CEA"/>
            <person name="William W."/>
        </authorList>
    </citation>
    <scope>NUCLEOTIDE SEQUENCE</scope>
</reference>
<evidence type="ECO:0000313" key="5">
    <source>
        <dbReference type="Proteomes" id="UP000692954"/>
    </source>
</evidence>